<dbReference type="Proteomes" id="UP001266305">
    <property type="component" value="Unassembled WGS sequence"/>
</dbReference>
<gene>
    <name evidence="2" type="ORF">P7K49_022128</name>
</gene>
<feature type="region of interest" description="Disordered" evidence="1">
    <location>
        <begin position="1"/>
        <end position="52"/>
    </location>
</feature>
<keyword evidence="3" id="KW-1185">Reference proteome</keyword>
<sequence>MQRGRAAARTPPLSAPPASGSRAALGEDWSTASGSRVRTPRARSLSGSGPAAEVPACGVCPRLCPPGCACPGLGRFPIHQAELQGSATSLPARGRTAHQPPAHGQRQFDDMLGASLRRREVRRQTSDPLGCTEPERKAGKRSRAGQRRAGSGAGPLRFRKAW</sequence>
<feature type="region of interest" description="Disordered" evidence="1">
    <location>
        <begin position="84"/>
        <end position="162"/>
    </location>
</feature>
<protein>
    <submittedName>
        <fullName evidence="2">Uncharacterized protein</fullName>
    </submittedName>
</protein>
<name>A0ABQ9UVG3_SAGOE</name>
<dbReference type="EMBL" id="JASSZA010000010">
    <property type="protein sequence ID" value="KAK2100780.1"/>
    <property type="molecule type" value="Genomic_DNA"/>
</dbReference>
<accession>A0ABQ9UVG3</accession>
<organism evidence="2 3">
    <name type="scientific">Saguinus oedipus</name>
    <name type="common">Cotton-top tamarin</name>
    <name type="synonym">Oedipomidas oedipus</name>
    <dbReference type="NCBI Taxonomy" id="9490"/>
    <lineage>
        <taxon>Eukaryota</taxon>
        <taxon>Metazoa</taxon>
        <taxon>Chordata</taxon>
        <taxon>Craniata</taxon>
        <taxon>Vertebrata</taxon>
        <taxon>Euteleostomi</taxon>
        <taxon>Mammalia</taxon>
        <taxon>Eutheria</taxon>
        <taxon>Euarchontoglires</taxon>
        <taxon>Primates</taxon>
        <taxon>Haplorrhini</taxon>
        <taxon>Platyrrhini</taxon>
        <taxon>Cebidae</taxon>
        <taxon>Callitrichinae</taxon>
        <taxon>Saguinus</taxon>
    </lineage>
</organism>
<evidence type="ECO:0000313" key="3">
    <source>
        <dbReference type="Proteomes" id="UP001266305"/>
    </source>
</evidence>
<evidence type="ECO:0000256" key="1">
    <source>
        <dbReference type="SAM" id="MobiDB-lite"/>
    </source>
</evidence>
<evidence type="ECO:0000313" key="2">
    <source>
        <dbReference type="EMBL" id="KAK2100780.1"/>
    </source>
</evidence>
<comment type="caution">
    <text evidence="2">The sequence shown here is derived from an EMBL/GenBank/DDBJ whole genome shotgun (WGS) entry which is preliminary data.</text>
</comment>
<proteinExistence type="predicted"/>
<reference evidence="2 3" key="1">
    <citation type="submission" date="2023-05" db="EMBL/GenBank/DDBJ databases">
        <title>B98-5 Cell Line De Novo Hybrid Assembly: An Optical Mapping Approach.</title>
        <authorList>
            <person name="Kananen K."/>
            <person name="Auerbach J.A."/>
            <person name="Kautto E."/>
            <person name="Blachly J.S."/>
        </authorList>
    </citation>
    <scope>NUCLEOTIDE SEQUENCE [LARGE SCALE GENOMIC DNA]</scope>
    <source>
        <strain evidence="2">B95-8</strain>
        <tissue evidence="2">Cell line</tissue>
    </source>
</reference>